<reference evidence="1 2" key="1">
    <citation type="submission" date="2013-07" db="EMBL/GenBank/DDBJ databases">
        <title>Comparative Genomic and Metabolomic Analysis of Twelve Strains of Pseudoalteromonas luteoviolacea.</title>
        <authorList>
            <person name="Vynne N.G."/>
            <person name="Mansson M."/>
            <person name="Gram L."/>
        </authorList>
    </citation>
    <scope>NUCLEOTIDE SEQUENCE [LARGE SCALE GENOMIC DNA]</scope>
    <source>
        <strain evidence="1 2">S4060-1</strain>
    </source>
</reference>
<evidence type="ECO:0000313" key="1">
    <source>
        <dbReference type="EMBL" id="KZN64385.1"/>
    </source>
</evidence>
<name>A0A161YQI8_9GAMM</name>
<protein>
    <submittedName>
        <fullName evidence="1">Uncharacterized protein</fullName>
    </submittedName>
</protein>
<organism evidence="1 2">
    <name type="scientific">Pseudoalteromonas luteoviolacea S4060-1</name>
    <dbReference type="NCBI Taxonomy" id="1365257"/>
    <lineage>
        <taxon>Bacteria</taxon>
        <taxon>Pseudomonadati</taxon>
        <taxon>Pseudomonadota</taxon>
        <taxon>Gammaproteobacteria</taxon>
        <taxon>Alteromonadales</taxon>
        <taxon>Pseudoalteromonadaceae</taxon>
        <taxon>Pseudoalteromonas</taxon>
    </lineage>
</organism>
<comment type="caution">
    <text evidence="1">The sequence shown here is derived from an EMBL/GenBank/DDBJ whole genome shotgun (WGS) entry which is preliminary data.</text>
</comment>
<dbReference type="PATRIC" id="fig|1365257.3.peg.3226"/>
<sequence>MLFSKKYYLPRCFIERCVVLAEKHLQMTSINQDRVLEAGRVQIDKDKLSMGLNSINRYKILRDNITASE</sequence>
<proteinExistence type="predicted"/>
<dbReference type="EMBL" id="AUXX01000027">
    <property type="protein sequence ID" value="KZN64385.1"/>
    <property type="molecule type" value="Genomic_DNA"/>
</dbReference>
<dbReference type="AlphaFoldDB" id="A0A161YQI8"/>
<gene>
    <name evidence="1" type="ORF">N478_22075</name>
</gene>
<dbReference type="Proteomes" id="UP000076661">
    <property type="component" value="Unassembled WGS sequence"/>
</dbReference>
<evidence type="ECO:0000313" key="2">
    <source>
        <dbReference type="Proteomes" id="UP000076661"/>
    </source>
</evidence>
<accession>A0A161YQI8</accession>